<keyword evidence="2" id="KW-0238">DNA-binding</keyword>
<proteinExistence type="predicted"/>
<evidence type="ECO:0000256" key="1">
    <source>
        <dbReference type="ARBA" id="ARBA00023015"/>
    </source>
</evidence>
<gene>
    <name evidence="5" type="ORF">CLV71_121143</name>
</gene>
<comment type="caution">
    <text evidence="5">The sequence shown here is derived from an EMBL/GenBank/DDBJ whole genome shotgun (WGS) entry which is preliminary data.</text>
</comment>
<dbReference type="Pfam" id="PF12833">
    <property type="entry name" value="HTH_18"/>
    <property type="match status" value="1"/>
</dbReference>
<dbReference type="OrthoDB" id="9816011at2"/>
<keyword evidence="6" id="KW-1185">Reference proteome</keyword>
<dbReference type="InterPro" id="IPR020449">
    <property type="entry name" value="Tscrpt_reg_AraC-type_HTH"/>
</dbReference>
<keyword evidence="3" id="KW-0804">Transcription</keyword>
<dbReference type="PANTHER" id="PTHR43280">
    <property type="entry name" value="ARAC-FAMILY TRANSCRIPTIONAL REGULATOR"/>
    <property type="match status" value="1"/>
</dbReference>
<dbReference type="Gene3D" id="1.10.10.60">
    <property type="entry name" value="Homeodomain-like"/>
    <property type="match status" value="2"/>
</dbReference>
<dbReference type="PROSITE" id="PS01124">
    <property type="entry name" value="HTH_ARAC_FAMILY_2"/>
    <property type="match status" value="1"/>
</dbReference>
<accession>A0A4R7UY69</accession>
<dbReference type="RefSeq" id="WP_133908013.1">
    <property type="nucleotide sequence ID" value="NZ_SOCP01000021.1"/>
</dbReference>
<dbReference type="EMBL" id="SOCP01000021">
    <property type="protein sequence ID" value="TDV41077.1"/>
    <property type="molecule type" value="Genomic_DNA"/>
</dbReference>
<evidence type="ECO:0000256" key="2">
    <source>
        <dbReference type="ARBA" id="ARBA00023125"/>
    </source>
</evidence>
<keyword evidence="1" id="KW-0805">Transcription regulation</keyword>
<dbReference type="InterPro" id="IPR018062">
    <property type="entry name" value="HTH_AraC-typ_CS"/>
</dbReference>
<dbReference type="SMART" id="SM00342">
    <property type="entry name" value="HTH_ARAC"/>
    <property type="match status" value="1"/>
</dbReference>
<dbReference type="GO" id="GO:0003700">
    <property type="term" value="F:DNA-binding transcription factor activity"/>
    <property type="evidence" value="ECO:0007669"/>
    <property type="project" value="InterPro"/>
</dbReference>
<feature type="domain" description="HTH araC/xylS-type" evidence="4">
    <location>
        <begin position="10"/>
        <end position="108"/>
    </location>
</feature>
<sequence>MDDAIEAAVERVIRAMRENLGEQITMDDMARAAMFSKFHFSRIFLRVTGISPGRFLSALRLQEAKRLLLTTSMPVADISHVVGYNSIGTFSSRFRFSVGVSPSEYRQYDGLVPPLTTPVPDAVERPGVVSGHVWSTPGHQPGRVVIGLFPGRIAQGAPVGHVTREGIGPFEIGDVPTGSWHVLAHAVETGHDDEAGPMCVAAFGPVEIAPNGAAGRGFDMWLRSPRIFDPPALLAQLDERVLAAAATRTWVPGRVDESTLSGA</sequence>
<protein>
    <submittedName>
        <fullName evidence="5">AraC family transcriptional regulator</fullName>
    </submittedName>
</protein>
<dbReference type="Proteomes" id="UP000294927">
    <property type="component" value="Unassembled WGS sequence"/>
</dbReference>
<dbReference type="PANTHER" id="PTHR43280:SF2">
    <property type="entry name" value="HTH-TYPE TRANSCRIPTIONAL REGULATOR EXSA"/>
    <property type="match status" value="1"/>
</dbReference>
<dbReference type="InterPro" id="IPR009057">
    <property type="entry name" value="Homeodomain-like_sf"/>
</dbReference>
<evidence type="ECO:0000313" key="6">
    <source>
        <dbReference type="Proteomes" id="UP000294927"/>
    </source>
</evidence>
<dbReference type="InterPro" id="IPR018060">
    <property type="entry name" value="HTH_AraC"/>
</dbReference>
<dbReference type="PROSITE" id="PS00041">
    <property type="entry name" value="HTH_ARAC_FAMILY_1"/>
    <property type="match status" value="1"/>
</dbReference>
<dbReference type="PRINTS" id="PR00032">
    <property type="entry name" value="HTHARAC"/>
</dbReference>
<evidence type="ECO:0000259" key="4">
    <source>
        <dbReference type="PROSITE" id="PS01124"/>
    </source>
</evidence>
<evidence type="ECO:0000256" key="3">
    <source>
        <dbReference type="ARBA" id="ARBA00023163"/>
    </source>
</evidence>
<reference evidence="5 6" key="1">
    <citation type="submission" date="2019-03" db="EMBL/GenBank/DDBJ databases">
        <title>Genomic Encyclopedia of Archaeal and Bacterial Type Strains, Phase II (KMG-II): from individual species to whole genera.</title>
        <authorList>
            <person name="Goeker M."/>
        </authorList>
    </citation>
    <scope>NUCLEOTIDE SEQUENCE [LARGE SCALE GENOMIC DNA]</scope>
    <source>
        <strain evidence="5 6">DSM 45499</strain>
    </source>
</reference>
<dbReference type="AlphaFoldDB" id="A0A4R7UY69"/>
<dbReference type="GO" id="GO:0043565">
    <property type="term" value="F:sequence-specific DNA binding"/>
    <property type="evidence" value="ECO:0007669"/>
    <property type="project" value="InterPro"/>
</dbReference>
<organism evidence="5 6">
    <name type="scientific">Actinophytocola oryzae</name>
    <dbReference type="NCBI Taxonomy" id="502181"/>
    <lineage>
        <taxon>Bacteria</taxon>
        <taxon>Bacillati</taxon>
        <taxon>Actinomycetota</taxon>
        <taxon>Actinomycetes</taxon>
        <taxon>Pseudonocardiales</taxon>
        <taxon>Pseudonocardiaceae</taxon>
    </lineage>
</organism>
<name>A0A4R7UY69_9PSEU</name>
<dbReference type="SUPFAM" id="SSF46689">
    <property type="entry name" value="Homeodomain-like"/>
    <property type="match status" value="2"/>
</dbReference>
<evidence type="ECO:0000313" key="5">
    <source>
        <dbReference type="EMBL" id="TDV41077.1"/>
    </source>
</evidence>